<proteinExistence type="predicted"/>
<keyword evidence="2" id="KW-1185">Reference proteome</keyword>
<comment type="caution">
    <text evidence="1">The sequence shown here is derived from an EMBL/GenBank/DDBJ whole genome shotgun (WGS) entry which is preliminary data.</text>
</comment>
<organism evidence="1 2">
    <name type="scientific">Dioscorea zingiberensis</name>
    <dbReference type="NCBI Taxonomy" id="325984"/>
    <lineage>
        <taxon>Eukaryota</taxon>
        <taxon>Viridiplantae</taxon>
        <taxon>Streptophyta</taxon>
        <taxon>Embryophyta</taxon>
        <taxon>Tracheophyta</taxon>
        <taxon>Spermatophyta</taxon>
        <taxon>Magnoliopsida</taxon>
        <taxon>Liliopsida</taxon>
        <taxon>Dioscoreales</taxon>
        <taxon>Dioscoreaceae</taxon>
        <taxon>Dioscorea</taxon>
    </lineage>
</organism>
<reference evidence="1" key="1">
    <citation type="submission" date="2021-03" db="EMBL/GenBank/DDBJ databases">
        <authorList>
            <person name="Li Z."/>
            <person name="Yang C."/>
        </authorList>
    </citation>
    <scope>NUCLEOTIDE SEQUENCE</scope>
    <source>
        <strain evidence="1">Dzin_1.0</strain>
        <tissue evidence="1">Leaf</tissue>
    </source>
</reference>
<evidence type="ECO:0000313" key="1">
    <source>
        <dbReference type="EMBL" id="KAJ0973609.1"/>
    </source>
</evidence>
<reference evidence="1" key="2">
    <citation type="journal article" date="2022" name="Hortic Res">
        <title>The genome of Dioscorea zingiberensis sheds light on the biosynthesis, origin and evolution of the medicinally important diosgenin saponins.</title>
        <authorList>
            <person name="Li Y."/>
            <person name="Tan C."/>
            <person name="Li Z."/>
            <person name="Guo J."/>
            <person name="Li S."/>
            <person name="Chen X."/>
            <person name="Wang C."/>
            <person name="Dai X."/>
            <person name="Yang H."/>
            <person name="Song W."/>
            <person name="Hou L."/>
            <person name="Xu J."/>
            <person name="Tong Z."/>
            <person name="Xu A."/>
            <person name="Yuan X."/>
            <person name="Wang W."/>
            <person name="Yang Q."/>
            <person name="Chen L."/>
            <person name="Sun Z."/>
            <person name="Wang K."/>
            <person name="Pan B."/>
            <person name="Chen J."/>
            <person name="Bao Y."/>
            <person name="Liu F."/>
            <person name="Qi X."/>
            <person name="Gang D.R."/>
            <person name="Wen J."/>
            <person name="Li J."/>
        </authorList>
    </citation>
    <scope>NUCLEOTIDE SEQUENCE</scope>
    <source>
        <strain evidence="1">Dzin_1.0</strain>
    </source>
</reference>
<evidence type="ECO:0000313" key="2">
    <source>
        <dbReference type="Proteomes" id="UP001085076"/>
    </source>
</evidence>
<sequence>MTRSICRLVIPTMSWPPFPEATRINTSSAVSTSEFLNSFIDLLGCTLQVKSFRAWLQLNRNDLDSSVRLENF</sequence>
<dbReference type="EMBL" id="JAGGNH010000004">
    <property type="protein sequence ID" value="KAJ0973609.1"/>
    <property type="molecule type" value="Genomic_DNA"/>
</dbReference>
<dbReference type="AlphaFoldDB" id="A0A9D5HEF8"/>
<dbReference type="Proteomes" id="UP001085076">
    <property type="component" value="Miscellaneous, Linkage group lg04"/>
</dbReference>
<accession>A0A9D5HEF8</accession>
<gene>
    <name evidence="1" type="ORF">J5N97_015574</name>
</gene>
<name>A0A9D5HEF8_9LILI</name>
<protein>
    <submittedName>
        <fullName evidence="1">Uncharacterized protein</fullName>
    </submittedName>
</protein>